<dbReference type="GO" id="GO:0043565">
    <property type="term" value="F:sequence-specific DNA binding"/>
    <property type="evidence" value="ECO:0007669"/>
    <property type="project" value="InterPro"/>
</dbReference>
<evidence type="ECO:0000259" key="4">
    <source>
        <dbReference type="PROSITE" id="PS01124"/>
    </source>
</evidence>
<dbReference type="SUPFAM" id="SSF46689">
    <property type="entry name" value="Homeodomain-like"/>
    <property type="match status" value="1"/>
</dbReference>
<organism evidence="5 6">
    <name type="scientific">Lacihabitans soyangensis</name>
    <dbReference type="NCBI Taxonomy" id="869394"/>
    <lineage>
        <taxon>Bacteria</taxon>
        <taxon>Pseudomonadati</taxon>
        <taxon>Bacteroidota</taxon>
        <taxon>Cytophagia</taxon>
        <taxon>Cytophagales</taxon>
        <taxon>Leadbetterellaceae</taxon>
        <taxon>Lacihabitans</taxon>
    </lineage>
</organism>
<keyword evidence="2" id="KW-0238">DNA-binding</keyword>
<dbReference type="EMBL" id="RJUF01000010">
    <property type="protein sequence ID" value="MCP9762447.1"/>
    <property type="molecule type" value="Genomic_DNA"/>
</dbReference>
<dbReference type="RefSeq" id="WP_310586171.1">
    <property type="nucleotide sequence ID" value="NZ_RJUF01000010.1"/>
</dbReference>
<dbReference type="GO" id="GO:0003700">
    <property type="term" value="F:DNA-binding transcription factor activity"/>
    <property type="evidence" value="ECO:0007669"/>
    <property type="project" value="InterPro"/>
</dbReference>
<dbReference type="InterPro" id="IPR046532">
    <property type="entry name" value="DUF6597"/>
</dbReference>
<keyword evidence="6" id="KW-1185">Reference proteome</keyword>
<keyword evidence="1" id="KW-0805">Transcription regulation</keyword>
<dbReference type="InterPro" id="IPR018060">
    <property type="entry name" value="HTH_AraC"/>
</dbReference>
<sequence>MPFFYDLQPSLALKPYVRLYRFMHLLFTDSTLPPAKAYPPRPEVTLSFYPRDSEKVSYEDGRQPSSVRSALIGQQNVVSHRLVGKEFLMVQVVFQPGGLYRLTGIPTIDLNNQYFDAEAVLGNEVRNLNQRLSNIEDYPKMIPLVEDFLMNMVRKSSYDIRPIDKVGIAMLESKSHYSLDWLAKESCLSSKQFERNFNERIGINPKYFARIIRFDKAFRMKNAFPNKDWLSIALECGYYDYQHLVRDYKEFTGMTPANFYLQDTQSPERKFGIVEV</sequence>
<evidence type="ECO:0000256" key="1">
    <source>
        <dbReference type="ARBA" id="ARBA00023015"/>
    </source>
</evidence>
<evidence type="ECO:0000256" key="3">
    <source>
        <dbReference type="ARBA" id="ARBA00023163"/>
    </source>
</evidence>
<dbReference type="Proteomes" id="UP001204144">
    <property type="component" value="Unassembled WGS sequence"/>
</dbReference>
<dbReference type="Gene3D" id="1.10.10.60">
    <property type="entry name" value="Homeodomain-like"/>
    <property type="match status" value="1"/>
</dbReference>
<dbReference type="SMART" id="SM00342">
    <property type="entry name" value="HTH_ARAC"/>
    <property type="match status" value="1"/>
</dbReference>
<dbReference type="AlphaFoldDB" id="A0AAE3H0I8"/>
<dbReference type="Pfam" id="PF20240">
    <property type="entry name" value="DUF6597"/>
    <property type="match status" value="1"/>
</dbReference>
<proteinExistence type="predicted"/>
<dbReference type="Pfam" id="PF12833">
    <property type="entry name" value="HTH_18"/>
    <property type="match status" value="1"/>
</dbReference>
<gene>
    <name evidence="5" type="ORF">EGI31_05735</name>
</gene>
<keyword evidence="3" id="KW-0804">Transcription</keyword>
<dbReference type="InterPro" id="IPR050204">
    <property type="entry name" value="AraC_XylS_family_regulators"/>
</dbReference>
<dbReference type="InterPro" id="IPR009057">
    <property type="entry name" value="Homeodomain-like_sf"/>
</dbReference>
<feature type="domain" description="HTH araC/xylS-type" evidence="4">
    <location>
        <begin position="171"/>
        <end position="262"/>
    </location>
</feature>
<evidence type="ECO:0000313" key="5">
    <source>
        <dbReference type="EMBL" id="MCP9762447.1"/>
    </source>
</evidence>
<evidence type="ECO:0000256" key="2">
    <source>
        <dbReference type="ARBA" id="ARBA00023125"/>
    </source>
</evidence>
<evidence type="ECO:0000313" key="6">
    <source>
        <dbReference type="Proteomes" id="UP001204144"/>
    </source>
</evidence>
<comment type="caution">
    <text evidence="5">The sequence shown here is derived from an EMBL/GenBank/DDBJ whole genome shotgun (WGS) entry which is preliminary data.</text>
</comment>
<dbReference type="PANTHER" id="PTHR46796:SF13">
    <property type="entry name" value="HTH-TYPE TRANSCRIPTIONAL ACTIVATOR RHAS"/>
    <property type="match status" value="1"/>
</dbReference>
<reference evidence="5 6" key="1">
    <citation type="submission" date="2018-11" db="EMBL/GenBank/DDBJ databases">
        <title>Novel bacteria species description.</title>
        <authorList>
            <person name="Han J.-H."/>
        </authorList>
    </citation>
    <scope>NUCLEOTIDE SEQUENCE [LARGE SCALE GENOMIC DNA]</scope>
    <source>
        <strain evidence="5 6">KCTC23259</strain>
    </source>
</reference>
<accession>A0AAE3H0I8</accession>
<dbReference type="PANTHER" id="PTHR46796">
    <property type="entry name" value="HTH-TYPE TRANSCRIPTIONAL ACTIVATOR RHAS-RELATED"/>
    <property type="match status" value="1"/>
</dbReference>
<dbReference type="PROSITE" id="PS01124">
    <property type="entry name" value="HTH_ARAC_FAMILY_2"/>
    <property type="match status" value="1"/>
</dbReference>
<name>A0AAE3H0I8_9BACT</name>
<protein>
    <submittedName>
        <fullName evidence="5">AraC family transcriptional regulator</fullName>
    </submittedName>
</protein>